<name>A0ABT7HQJ7_9BACT</name>
<dbReference type="InterPro" id="IPR050197">
    <property type="entry name" value="Aldolase_class_II_sugar_metab"/>
</dbReference>
<dbReference type="SUPFAM" id="SSF53639">
    <property type="entry name" value="AraD/HMP-PK domain-like"/>
    <property type="match status" value="1"/>
</dbReference>
<proteinExistence type="predicted"/>
<keyword evidence="2" id="KW-0456">Lyase</keyword>
<evidence type="ECO:0000256" key="2">
    <source>
        <dbReference type="ARBA" id="ARBA00023239"/>
    </source>
</evidence>
<evidence type="ECO:0000313" key="5">
    <source>
        <dbReference type="Proteomes" id="UP001173801"/>
    </source>
</evidence>
<accession>A0ABT7HQJ7</accession>
<dbReference type="Pfam" id="PF00596">
    <property type="entry name" value="Aldolase_II"/>
    <property type="match status" value="1"/>
</dbReference>
<evidence type="ECO:0000256" key="1">
    <source>
        <dbReference type="ARBA" id="ARBA00022723"/>
    </source>
</evidence>
<reference evidence="4" key="2">
    <citation type="journal article" date="2023" name="Microorganisms">
        <title>Isolation and Genomic Characteristics of Cat-Borne Campylobacter felis sp. nov. and Sheep-Borne Campylobacter ovis sp. nov.</title>
        <authorList>
            <person name="Wang H."/>
            <person name="Li Y."/>
            <person name="Gu Y."/>
            <person name="Zhou G."/>
            <person name="Chen X."/>
            <person name="Zhang X."/>
            <person name="Shao Z."/>
            <person name="Zhang J."/>
            <person name="Zhang M."/>
        </authorList>
    </citation>
    <scope>NUCLEOTIDE SEQUENCE</scope>
    <source>
        <strain evidence="4">PS10</strain>
    </source>
</reference>
<reference evidence="4" key="1">
    <citation type="submission" date="2022-08" db="EMBL/GenBank/DDBJ databases">
        <authorList>
            <person name="Wang H."/>
        </authorList>
    </citation>
    <scope>NUCLEOTIDE SEQUENCE</scope>
    <source>
        <strain evidence="4">PS10</strain>
    </source>
</reference>
<feature type="domain" description="Class II aldolase/adducin N-terminal" evidence="3">
    <location>
        <begin position="8"/>
        <end position="185"/>
    </location>
</feature>
<keyword evidence="1" id="KW-0479">Metal-binding</keyword>
<protein>
    <submittedName>
        <fullName evidence="4">Class II aldolase and adducin N-terminal domain-containing protein</fullName>
    </submittedName>
</protein>
<sequence>MDIKHSLDELKKISLSMFRKNFFGVFHGSISSRVEGNQFLINKQNAIFDDLKDSDMVLLSSKQDYRWNEASMDAFIHLNIYKNLNEAKYICYTMPHYATAYGIKHDFIRPKDYFGCMKFGEISVYDPKQFDDWYERAGTEIYRYMIEKNSNIMVIKGYGVYAFGRTPQQLAKDIAILENSCKLLELSFTN</sequence>
<comment type="caution">
    <text evidence="4">The sequence shown here is derived from an EMBL/GenBank/DDBJ whole genome shotgun (WGS) entry which is preliminary data.</text>
</comment>
<organism evidence="4 5">
    <name type="scientific">Campylobacter gastrosuis</name>
    <dbReference type="NCBI Taxonomy" id="2974576"/>
    <lineage>
        <taxon>Bacteria</taxon>
        <taxon>Pseudomonadati</taxon>
        <taxon>Campylobacterota</taxon>
        <taxon>Epsilonproteobacteria</taxon>
        <taxon>Campylobacterales</taxon>
        <taxon>Campylobacteraceae</taxon>
        <taxon>Campylobacter</taxon>
    </lineage>
</organism>
<dbReference type="SMART" id="SM01007">
    <property type="entry name" value="Aldolase_II"/>
    <property type="match status" value="1"/>
</dbReference>
<evidence type="ECO:0000313" key="4">
    <source>
        <dbReference type="EMBL" id="MDL0089125.1"/>
    </source>
</evidence>
<gene>
    <name evidence="4" type="ORF">NYG85_07085</name>
</gene>
<dbReference type="PANTHER" id="PTHR22789:SF0">
    <property type="entry name" value="3-OXO-TETRONATE 4-PHOSPHATE DECARBOXYLASE-RELATED"/>
    <property type="match status" value="1"/>
</dbReference>
<dbReference type="Proteomes" id="UP001173801">
    <property type="component" value="Unassembled WGS sequence"/>
</dbReference>
<evidence type="ECO:0000259" key="3">
    <source>
        <dbReference type="SMART" id="SM01007"/>
    </source>
</evidence>
<dbReference type="Gene3D" id="3.40.225.10">
    <property type="entry name" value="Class II aldolase/adducin N-terminal domain"/>
    <property type="match status" value="1"/>
</dbReference>
<dbReference type="InterPro" id="IPR001303">
    <property type="entry name" value="Aldolase_II/adducin_N"/>
</dbReference>
<dbReference type="InterPro" id="IPR036409">
    <property type="entry name" value="Aldolase_II/adducin_N_sf"/>
</dbReference>
<keyword evidence="5" id="KW-1185">Reference proteome</keyword>
<dbReference type="RefSeq" id="WP_284937782.1">
    <property type="nucleotide sequence ID" value="NZ_JANURM010000008.1"/>
</dbReference>
<dbReference type="NCBIfam" id="NF004492">
    <property type="entry name" value="PRK05834.1"/>
    <property type="match status" value="1"/>
</dbReference>
<dbReference type="EMBL" id="JANURM010000008">
    <property type="protein sequence ID" value="MDL0089125.1"/>
    <property type="molecule type" value="Genomic_DNA"/>
</dbReference>
<dbReference type="PANTHER" id="PTHR22789">
    <property type="entry name" value="FUCULOSE PHOSPHATE ALDOLASE"/>
    <property type="match status" value="1"/>
</dbReference>